<reference evidence="3" key="1">
    <citation type="submission" date="2019-09" db="EMBL/GenBank/DDBJ databases">
        <authorList>
            <person name="Teo W.F.A."/>
            <person name="Duangmal K."/>
        </authorList>
    </citation>
    <scope>NUCLEOTIDE SEQUENCE [LARGE SCALE GENOMIC DNA]</scope>
    <source>
        <strain evidence="3">K81G1</strain>
    </source>
</reference>
<organism evidence="3 4">
    <name type="scientific">Amycolatopsis acidicola</name>
    <dbReference type="NCBI Taxonomy" id="2596893"/>
    <lineage>
        <taxon>Bacteria</taxon>
        <taxon>Bacillati</taxon>
        <taxon>Actinomycetota</taxon>
        <taxon>Actinomycetes</taxon>
        <taxon>Pseudonocardiales</taxon>
        <taxon>Pseudonocardiaceae</taxon>
        <taxon>Amycolatopsis</taxon>
    </lineage>
</organism>
<feature type="signal peptide" evidence="1">
    <location>
        <begin position="1"/>
        <end position="21"/>
    </location>
</feature>
<feature type="chain" id="PRO_5038874426" evidence="1">
    <location>
        <begin position="22"/>
        <end position="172"/>
    </location>
</feature>
<dbReference type="InterPro" id="IPR012347">
    <property type="entry name" value="Ferritin-like"/>
</dbReference>
<keyword evidence="1" id="KW-0732">Signal</keyword>
<dbReference type="PANTHER" id="PTHR36933:SF1">
    <property type="entry name" value="SLL0788 PROTEIN"/>
    <property type="match status" value="1"/>
</dbReference>
<evidence type="ECO:0000256" key="1">
    <source>
        <dbReference type="SAM" id="SignalP"/>
    </source>
</evidence>
<proteinExistence type="predicted"/>
<name>A0A5N0UMV2_9PSEU</name>
<dbReference type="Gene3D" id="1.20.1260.10">
    <property type="match status" value="1"/>
</dbReference>
<feature type="domain" description="DUF305" evidence="2">
    <location>
        <begin position="34"/>
        <end position="169"/>
    </location>
</feature>
<dbReference type="OrthoDB" id="26872at2"/>
<evidence type="ECO:0000259" key="2">
    <source>
        <dbReference type="Pfam" id="PF03713"/>
    </source>
</evidence>
<keyword evidence="4" id="KW-1185">Reference proteome</keyword>
<comment type="caution">
    <text evidence="3">The sequence shown here is derived from an EMBL/GenBank/DDBJ whole genome shotgun (WGS) entry which is preliminary data.</text>
</comment>
<dbReference type="AlphaFoldDB" id="A0A5N0UMV2"/>
<dbReference type="PANTHER" id="PTHR36933">
    <property type="entry name" value="SLL0788 PROTEIN"/>
    <property type="match status" value="1"/>
</dbReference>
<dbReference type="Proteomes" id="UP000319769">
    <property type="component" value="Unassembled WGS sequence"/>
</dbReference>
<protein>
    <submittedName>
        <fullName evidence="3">DUF305 domain-containing protein</fullName>
    </submittedName>
</protein>
<dbReference type="InterPro" id="IPR005183">
    <property type="entry name" value="DUF305_CopM-like"/>
</dbReference>
<dbReference type="EMBL" id="VMNW02000119">
    <property type="protein sequence ID" value="KAA9150350.1"/>
    <property type="molecule type" value="Genomic_DNA"/>
</dbReference>
<dbReference type="RefSeq" id="WP_144757876.1">
    <property type="nucleotide sequence ID" value="NZ_VMNW02000119.1"/>
</dbReference>
<dbReference type="Pfam" id="PF03713">
    <property type="entry name" value="DUF305"/>
    <property type="match status" value="1"/>
</dbReference>
<accession>A0A5N0UMV2</accession>
<evidence type="ECO:0000313" key="3">
    <source>
        <dbReference type="EMBL" id="KAA9150350.1"/>
    </source>
</evidence>
<dbReference type="PROSITE" id="PS51257">
    <property type="entry name" value="PROKAR_LIPOPROTEIN"/>
    <property type="match status" value="1"/>
</dbReference>
<evidence type="ECO:0000313" key="4">
    <source>
        <dbReference type="Proteomes" id="UP000319769"/>
    </source>
</evidence>
<sequence>MTRKILARTVLAVLASFTLLTGCGTDTTQHNQADVTFAREMIPHHRQALDMAALVPGRTADAKISALAEDIRKAQDPEIQQMTGWLTAWGSTPATSGMDMSTMDLSQLEALHGGEFDRMWLRMMIEHHQGALAMAGTELAQGADPAAKALAQSIIDGQQAQIGEMNTLLAQG</sequence>
<gene>
    <name evidence="3" type="ORF">FPZ12_041295</name>
</gene>